<dbReference type="InterPro" id="IPR036026">
    <property type="entry name" value="Seven-hairpin_glycosidases"/>
</dbReference>
<dbReference type="GO" id="GO:0004571">
    <property type="term" value="F:mannosyl-oligosaccharide 1,2-alpha-mannosidase activity"/>
    <property type="evidence" value="ECO:0007669"/>
    <property type="project" value="InterPro"/>
</dbReference>
<dbReference type="Pfam" id="PF01532">
    <property type="entry name" value="Glyco_hydro_47"/>
    <property type="match status" value="1"/>
</dbReference>
<dbReference type="Gene3D" id="1.50.10.10">
    <property type="match status" value="3"/>
</dbReference>
<evidence type="ECO:0000256" key="6">
    <source>
        <dbReference type="PIRSR" id="PIRSR601382-1"/>
    </source>
</evidence>
<evidence type="ECO:0000256" key="9">
    <source>
        <dbReference type="RuleBase" id="RU361193"/>
    </source>
</evidence>
<keyword evidence="7" id="KW-0106">Calcium</keyword>
<comment type="similarity">
    <text evidence="3 9">Belongs to the glycosyl hydrolase 47 family.</text>
</comment>
<name>A0A9W8YMF7_9PEZI</name>
<comment type="caution">
    <text evidence="11">The sequence shown here is derived from an EMBL/GenBank/DDBJ whole genome shotgun (WGS) entry which is preliminary data.</text>
</comment>
<evidence type="ECO:0000256" key="2">
    <source>
        <dbReference type="ARBA" id="ARBA00004922"/>
    </source>
</evidence>
<dbReference type="EMBL" id="JAPEVB010000005">
    <property type="protein sequence ID" value="KAJ4387701.1"/>
    <property type="molecule type" value="Genomic_DNA"/>
</dbReference>
<keyword evidence="5 8" id="KW-1015">Disulfide bond</keyword>
<keyword evidence="7" id="KW-0479">Metal-binding</keyword>
<evidence type="ECO:0000256" key="10">
    <source>
        <dbReference type="SAM" id="MobiDB-lite"/>
    </source>
</evidence>
<feature type="region of interest" description="Disordered" evidence="10">
    <location>
        <begin position="839"/>
        <end position="859"/>
    </location>
</feature>
<feature type="disulfide bond" evidence="8">
    <location>
        <begin position="617"/>
        <end position="646"/>
    </location>
</feature>
<dbReference type="InterPro" id="IPR001382">
    <property type="entry name" value="Glyco_hydro_47"/>
</dbReference>
<evidence type="ECO:0000313" key="11">
    <source>
        <dbReference type="EMBL" id="KAJ4387701.1"/>
    </source>
</evidence>
<comment type="cofactor">
    <cofactor evidence="1 7">
        <name>Ca(2+)</name>
        <dbReference type="ChEBI" id="CHEBI:29108"/>
    </cofactor>
</comment>
<evidence type="ECO:0000256" key="4">
    <source>
        <dbReference type="ARBA" id="ARBA00022801"/>
    </source>
</evidence>
<feature type="active site" description="Proton donor" evidence="6">
    <location>
        <position position="287"/>
    </location>
</feature>
<dbReference type="GO" id="GO:0005975">
    <property type="term" value="P:carbohydrate metabolic process"/>
    <property type="evidence" value="ECO:0007669"/>
    <property type="project" value="InterPro"/>
</dbReference>
<evidence type="ECO:0000256" key="8">
    <source>
        <dbReference type="PIRSR" id="PIRSR601382-3"/>
    </source>
</evidence>
<dbReference type="SUPFAM" id="SSF48225">
    <property type="entry name" value="Seven-hairpin glycosidases"/>
    <property type="match status" value="1"/>
</dbReference>
<dbReference type="OrthoDB" id="8118055at2759"/>
<gene>
    <name evidence="11" type="ORF">N0V93_008300</name>
</gene>
<feature type="compositionally biased region" description="Basic and acidic residues" evidence="10">
    <location>
        <begin position="757"/>
        <end position="768"/>
    </location>
</feature>
<feature type="region of interest" description="Disordered" evidence="10">
    <location>
        <begin position="430"/>
        <end position="507"/>
    </location>
</feature>
<protein>
    <recommendedName>
        <fullName evidence="9">alpha-1,2-Mannosidase</fullName>
        <ecNumber evidence="9">3.2.1.-</ecNumber>
    </recommendedName>
</protein>
<dbReference type="GO" id="GO:0005509">
    <property type="term" value="F:calcium ion binding"/>
    <property type="evidence" value="ECO:0007669"/>
    <property type="project" value="InterPro"/>
</dbReference>
<dbReference type="PANTHER" id="PTHR11742">
    <property type="entry name" value="MANNOSYL-OLIGOSACCHARIDE ALPHA-1,2-MANNOSIDASE-RELATED"/>
    <property type="match status" value="1"/>
</dbReference>
<dbReference type="EC" id="3.2.1.-" evidence="9"/>
<feature type="region of interest" description="Disordered" evidence="10">
    <location>
        <begin position="727"/>
        <end position="798"/>
    </location>
</feature>
<feature type="active site" evidence="6">
    <location>
        <position position="891"/>
    </location>
</feature>
<accession>A0A9W8YMF7</accession>
<evidence type="ECO:0000256" key="3">
    <source>
        <dbReference type="ARBA" id="ARBA00007658"/>
    </source>
</evidence>
<evidence type="ECO:0000256" key="7">
    <source>
        <dbReference type="PIRSR" id="PIRSR601382-2"/>
    </source>
</evidence>
<feature type="compositionally biased region" description="Basic and acidic residues" evidence="10">
    <location>
        <begin position="471"/>
        <end position="480"/>
    </location>
</feature>
<reference evidence="11" key="1">
    <citation type="submission" date="2022-10" db="EMBL/GenBank/DDBJ databases">
        <title>Tapping the CABI collections for fungal endophytes: first genome assemblies for Collariella, Neodidymelliopsis, Ascochyta clinopodiicola, Didymella pomorum, Didymosphaeria variabile, Neocosmospora piperis and Neocucurbitaria cava.</title>
        <authorList>
            <person name="Hill R."/>
        </authorList>
    </citation>
    <scope>NUCLEOTIDE SEQUENCE</scope>
    <source>
        <strain evidence="11">IMI 355082</strain>
    </source>
</reference>
<evidence type="ECO:0000313" key="12">
    <source>
        <dbReference type="Proteomes" id="UP001140453"/>
    </source>
</evidence>
<sequence>MLRLRRYRVFVACAVVFLFLLYRVSVNSAWDDDLQSQYRHVASAVLPNAGQNAEQELKQKPVRLPTDVDESKQIKIPDLKPSPDAGDSFALPNPAPVADVHDAPAPTPPPPPSAVIVPERKPGVINDAYPKDAEDALHIQKPPGRVEPSTTFEPPIHWTQLPERFPVPEGSLIPLPTGKTRSIPRIQHKFESETVEAKREREERLAEVKIEMKRAWNSYSRYAFGHDELIPIAQSFRDPFGGWGATLVDSLDTLWIMGMKDEFDEAYRGLNDIDFTTCTRNDIPVFETTIRYLGGLIAAYDVSGGHKGDYPLLLKKAVELAEILMGVFDTPNRMPLLYYNWKPAFASQPHRASTRSGVAEFGTLSMEFTRLAQLTGKDKYYDAIARITDALDEWQNREDDTAPLIAGIFPQDIDASGCNSTATNMLLEDSSSPRAKAQVNDVTPGRPLGHVAKNPSQVELRDASAPPEIGEPMKARERSIQARTPPQPDREHWSARFQGGSSTRQPLTADGLPAHWECVAQNLTAATGTQMYGMGGSQDSAYEYFPKQYLLLGGLDTKYKSLHENTVEAVKKHLLFRPLAKDEPDVLFSAKLKVSPNKDVQPSQKIQTEYEVTHLTCFLGGMFAMGGKIFDSQEDLEIGRRLTDGCVWAYSSMPTGIMAEYAQLAPCQSTESCAWNETEWYERIDPDGAFRELQIEKYYERLAQWEVNKQKAFRAEAERLQAEEELGYDPLSPDGPAGAVGTVPGQGKPHSSGGSSHSRDGAPRRDDDSQYQPGQTKRKRAIDPETGDTLAFDPSTLDQKAIEEKVKMLQAEYENPTPPPTDSFGGEVGQVPIDQTKAKKPTITPRPSFTVPSKPQKPPTHLEYVTERIKGDGLPSGYTKIGNGGYQLRPEAIESVWYMYRITGDRTWQDKGWKMWKSIISNVKTDAAHSAVNGVNSPYGVTFTDHMESFWTAETLKYFYLLYSEPDVVSLDDWVLNTEAHPFRRPS</sequence>
<feature type="active site" description="Proton donor" evidence="6">
    <location>
        <position position="660"/>
    </location>
</feature>
<comment type="pathway">
    <text evidence="2">Protein modification; protein glycosylation.</text>
</comment>
<dbReference type="GO" id="GO:0005783">
    <property type="term" value="C:endoplasmic reticulum"/>
    <property type="evidence" value="ECO:0007669"/>
    <property type="project" value="TreeGrafter"/>
</dbReference>
<keyword evidence="9" id="KW-0326">Glycosidase</keyword>
<keyword evidence="4 9" id="KW-0378">Hydrolase</keyword>
<dbReference type="AlphaFoldDB" id="A0A9W8YMF7"/>
<organism evidence="11 12">
    <name type="scientific">Gnomoniopsis smithogilvyi</name>
    <dbReference type="NCBI Taxonomy" id="1191159"/>
    <lineage>
        <taxon>Eukaryota</taxon>
        <taxon>Fungi</taxon>
        <taxon>Dikarya</taxon>
        <taxon>Ascomycota</taxon>
        <taxon>Pezizomycotina</taxon>
        <taxon>Sordariomycetes</taxon>
        <taxon>Sordariomycetidae</taxon>
        <taxon>Diaporthales</taxon>
        <taxon>Gnomoniaceae</taxon>
        <taxon>Gnomoniopsis</taxon>
    </lineage>
</organism>
<dbReference type="Proteomes" id="UP001140453">
    <property type="component" value="Unassembled WGS sequence"/>
</dbReference>
<feature type="binding site" evidence="7">
    <location>
        <position position="978"/>
    </location>
    <ligand>
        <name>Ca(2+)</name>
        <dbReference type="ChEBI" id="CHEBI:29108"/>
    </ligand>
</feature>
<dbReference type="GO" id="GO:0016020">
    <property type="term" value="C:membrane"/>
    <property type="evidence" value="ECO:0007669"/>
    <property type="project" value="InterPro"/>
</dbReference>
<feature type="region of interest" description="Disordered" evidence="10">
    <location>
        <begin position="52"/>
        <end position="118"/>
    </location>
</feature>
<feature type="compositionally biased region" description="Basic and acidic residues" evidence="10">
    <location>
        <begin position="69"/>
        <end position="78"/>
    </location>
</feature>
<evidence type="ECO:0000256" key="5">
    <source>
        <dbReference type="ARBA" id="ARBA00023157"/>
    </source>
</evidence>
<dbReference type="PANTHER" id="PTHR11742:SF103">
    <property type="entry name" value="ENDOPLASMIC RETICULUM MANNOSIDASE MNL2-RELATED"/>
    <property type="match status" value="1"/>
</dbReference>
<dbReference type="PRINTS" id="PR00747">
    <property type="entry name" value="GLYHDRLASE47"/>
</dbReference>
<proteinExistence type="inferred from homology"/>
<dbReference type="InterPro" id="IPR050749">
    <property type="entry name" value="Glycosyl_Hydrolase_47"/>
</dbReference>
<keyword evidence="12" id="KW-1185">Reference proteome</keyword>
<dbReference type="GO" id="GO:0036503">
    <property type="term" value="P:ERAD pathway"/>
    <property type="evidence" value="ECO:0007669"/>
    <property type="project" value="UniProtKB-ARBA"/>
</dbReference>
<dbReference type="InterPro" id="IPR012341">
    <property type="entry name" value="6hp_glycosidase-like_sf"/>
</dbReference>
<feature type="active site" evidence="6">
    <location>
        <position position="539"/>
    </location>
</feature>
<evidence type="ECO:0000256" key="1">
    <source>
        <dbReference type="ARBA" id="ARBA00001913"/>
    </source>
</evidence>